<name>A0ABR1KTG9_9PEZI</name>
<dbReference type="EMBL" id="JBBPHU010000003">
    <property type="protein sequence ID" value="KAK7520099.1"/>
    <property type="molecule type" value="Genomic_DNA"/>
</dbReference>
<feature type="region of interest" description="Disordered" evidence="1">
    <location>
        <begin position="1"/>
        <end position="35"/>
    </location>
</feature>
<evidence type="ECO:0000313" key="2">
    <source>
        <dbReference type="EMBL" id="KAK7520099.1"/>
    </source>
</evidence>
<protein>
    <submittedName>
        <fullName evidence="2">Uncharacterized protein</fullName>
    </submittedName>
</protein>
<feature type="region of interest" description="Disordered" evidence="1">
    <location>
        <begin position="203"/>
        <end position="228"/>
    </location>
</feature>
<organism evidence="2 3">
    <name type="scientific">Phyllosticta citriasiana</name>
    <dbReference type="NCBI Taxonomy" id="595635"/>
    <lineage>
        <taxon>Eukaryota</taxon>
        <taxon>Fungi</taxon>
        <taxon>Dikarya</taxon>
        <taxon>Ascomycota</taxon>
        <taxon>Pezizomycotina</taxon>
        <taxon>Dothideomycetes</taxon>
        <taxon>Dothideomycetes incertae sedis</taxon>
        <taxon>Botryosphaeriales</taxon>
        <taxon>Phyllostictaceae</taxon>
        <taxon>Phyllosticta</taxon>
    </lineage>
</organism>
<evidence type="ECO:0000313" key="3">
    <source>
        <dbReference type="Proteomes" id="UP001363622"/>
    </source>
</evidence>
<sequence>MADAESSQAGTSGAAPTTGAAGATGTEGSSDIVTSNLPTTVSLSQMQKQLERRRLAATQAVHTGLLNEIVKMVSVHKAGATRSRDRPLEKAKKRNPERLSLFVEGNKELLEGLLKSWIEQDQNEPSYVNRATAGKTGVAFRNQVVQYLSSLDDDYTNEHCDALLTLFTNFEDSEMGEIERATMFVARPGQRGHFDRQSEVWRSARISSEDQRQHSPPTEDLLSTSDQSSPASGLQAIRLLLYFTFIANRFPPGFA</sequence>
<reference evidence="2 3" key="1">
    <citation type="submission" date="2024-04" db="EMBL/GenBank/DDBJ databases">
        <title>Phyllosticta paracitricarpa is synonymous to the EU quarantine fungus P. citricarpa based on phylogenomic analyses.</title>
        <authorList>
            <consortium name="Lawrence Berkeley National Laboratory"/>
            <person name="Van Ingen-Buijs V.A."/>
            <person name="Van Westerhoven A.C."/>
            <person name="Haridas S."/>
            <person name="Skiadas P."/>
            <person name="Martin F."/>
            <person name="Groenewald J.Z."/>
            <person name="Crous P.W."/>
            <person name="Seidl M.F."/>
        </authorList>
    </citation>
    <scope>NUCLEOTIDE SEQUENCE [LARGE SCALE GENOMIC DNA]</scope>
    <source>
        <strain evidence="2 3">CBS 123371</strain>
    </source>
</reference>
<feature type="compositionally biased region" description="Low complexity" evidence="1">
    <location>
        <begin position="1"/>
        <end position="30"/>
    </location>
</feature>
<comment type="caution">
    <text evidence="2">The sequence shown here is derived from an EMBL/GenBank/DDBJ whole genome shotgun (WGS) entry which is preliminary data.</text>
</comment>
<keyword evidence="3" id="KW-1185">Reference proteome</keyword>
<evidence type="ECO:0000256" key="1">
    <source>
        <dbReference type="SAM" id="MobiDB-lite"/>
    </source>
</evidence>
<accession>A0ABR1KTG9</accession>
<proteinExistence type="predicted"/>
<gene>
    <name evidence="2" type="ORF">IWZ03DRAFT_358220</name>
</gene>
<dbReference type="Proteomes" id="UP001363622">
    <property type="component" value="Unassembled WGS sequence"/>
</dbReference>